<reference evidence="1 2" key="1">
    <citation type="journal article" date="2016" name="Genome Announc.">
        <title>Draft Whole-Genome Sequence of Trichoderma gamsii T6085, a Promising Biocontrol Agent of Fusarium Head Blight on Wheat.</title>
        <authorList>
            <person name="Baroncelli R."/>
            <person name="Zapparata A."/>
            <person name="Piaggeschi G."/>
            <person name="Sarrocco S."/>
            <person name="Vannacci G."/>
        </authorList>
    </citation>
    <scope>NUCLEOTIDE SEQUENCE [LARGE SCALE GENOMIC DNA]</scope>
    <source>
        <strain evidence="1 2">T6085</strain>
    </source>
</reference>
<keyword evidence="2" id="KW-1185">Reference proteome</keyword>
<dbReference type="RefSeq" id="XP_024406186.1">
    <property type="nucleotide sequence ID" value="XM_024549071.1"/>
</dbReference>
<accession>A0A2P4ZVL5</accession>
<name>A0A2P4ZVL5_9HYPO</name>
<dbReference type="EMBL" id="JPDN02000007">
    <property type="protein sequence ID" value="PON28321.1"/>
    <property type="molecule type" value="Genomic_DNA"/>
</dbReference>
<sequence length="111" mass="11631">MVTYVPTTIITLTTISTIPAKENKFKALIPFSSGTAAAIPPKTTLANGPPVRPLSSLSSASASASAAMAAANVETELRQPKTTSLRFNSSMTFHHPSLPKMSGFLTVRRAA</sequence>
<dbReference type="AlphaFoldDB" id="A0A2P4ZVL5"/>
<proteinExistence type="predicted"/>
<evidence type="ECO:0000313" key="2">
    <source>
        <dbReference type="Proteomes" id="UP000054821"/>
    </source>
</evidence>
<organism evidence="1 2">
    <name type="scientific">Trichoderma gamsii</name>
    <dbReference type="NCBI Taxonomy" id="398673"/>
    <lineage>
        <taxon>Eukaryota</taxon>
        <taxon>Fungi</taxon>
        <taxon>Dikarya</taxon>
        <taxon>Ascomycota</taxon>
        <taxon>Pezizomycotina</taxon>
        <taxon>Sordariomycetes</taxon>
        <taxon>Hypocreomycetidae</taxon>
        <taxon>Hypocreales</taxon>
        <taxon>Hypocreaceae</taxon>
        <taxon>Trichoderma</taxon>
    </lineage>
</organism>
<evidence type="ECO:0000313" key="1">
    <source>
        <dbReference type="EMBL" id="PON28321.1"/>
    </source>
</evidence>
<protein>
    <submittedName>
        <fullName evidence="1">Uncharacterized protein</fullName>
    </submittedName>
</protein>
<dbReference type="GeneID" id="36347423"/>
<comment type="caution">
    <text evidence="1">The sequence shown here is derived from an EMBL/GenBank/DDBJ whole genome shotgun (WGS) entry which is preliminary data.</text>
</comment>
<dbReference type="Proteomes" id="UP000054821">
    <property type="component" value="Unassembled WGS sequence"/>
</dbReference>
<gene>
    <name evidence="1" type="ORF">TGAM01_v202815</name>
</gene>